<proteinExistence type="predicted"/>
<dbReference type="EMBL" id="KV442011">
    <property type="protein sequence ID" value="OAQ36641.1"/>
    <property type="molecule type" value="Genomic_DNA"/>
</dbReference>
<evidence type="ECO:0000313" key="3">
    <source>
        <dbReference type="EMBL" id="OAQ36641.1"/>
    </source>
</evidence>
<name>A0A197KJ84_9FUNG</name>
<dbReference type="AlphaFoldDB" id="A0A197KJ84"/>
<reference evidence="3 4" key="1">
    <citation type="submission" date="2016-05" db="EMBL/GenBank/DDBJ databases">
        <title>Genome sequencing reveals origins of a unique bacterial endosymbiosis in the earliest lineages of terrestrial Fungi.</title>
        <authorList>
            <consortium name="DOE Joint Genome Institute"/>
            <person name="Uehling J."/>
            <person name="Gryganskyi A."/>
            <person name="Hameed K."/>
            <person name="Tschaplinski T."/>
            <person name="Misztal P."/>
            <person name="Wu S."/>
            <person name="Desiro A."/>
            <person name="Vande Pol N."/>
            <person name="Du Z.-Y."/>
            <person name="Zienkiewicz A."/>
            <person name="Zienkiewicz K."/>
            <person name="Morin E."/>
            <person name="Tisserant E."/>
            <person name="Splivallo R."/>
            <person name="Hainaut M."/>
            <person name="Henrissat B."/>
            <person name="Ohm R."/>
            <person name="Kuo A."/>
            <person name="Yan J."/>
            <person name="Lipzen A."/>
            <person name="Nolan M."/>
            <person name="Labutti K."/>
            <person name="Barry K."/>
            <person name="Goldstein A."/>
            <person name="Labbe J."/>
            <person name="Schadt C."/>
            <person name="Tuskan G."/>
            <person name="Grigoriev I."/>
            <person name="Martin F."/>
            <person name="Vilgalys R."/>
            <person name="Bonito G."/>
        </authorList>
    </citation>
    <scope>NUCLEOTIDE SEQUENCE [LARGE SCALE GENOMIC DNA]</scope>
    <source>
        <strain evidence="3 4">AG-77</strain>
    </source>
</reference>
<organism evidence="3 4">
    <name type="scientific">Linnemannia elongata AG-77</name>
    <dbReference type="NCBI Taxonomy" id="1314771"/>
    <lineage>
        <taxon>Eukaryota</taxon>
        <taxon>Fungi</taxon>
        <taxon>Fungi incertae sedis</taxon>
        <taxon>Mucoromycota</taxon>
        <taxon>Mortierellomycotina</taxon>
        <taxon>Mortierellomycetes</taxon>
        <taxon>Mortierellales</taxon>
        <taxon>Mortierellaceae</taxon>
        <taxon>Linnemannia</taxon>
    </lineage>
</organism>
<keyword evidence="4" id="KW-1185">Reference proteome</keyword>
<evidence type="ECO:0000313" key="4">
    <source>
        <dbReference type="Proteomes" id="UP000078512"/>
    </source>
</evidence>
<protein>
    <submittedName>
        <fullName evidence="3">Uncharacterized protein</fullName>
    </submittedName>
</protein>
<keyword evidence="2" id="KW-0472">Membrane</keyword>
<gene>
    <name evidence="3" type="ORF">K457DRAFT_174810</name>
</gene>
<dbReference type="Proteomes" id="UP000078512">
    <property type="component" value="Unassembled WGS sequence"/>
</dbReference>
<sequence length="396" mass="40108">MAKYLEYTKSTTAYKTVNIADNSHLKTAHKQQLDENNTYILLTMTRKFVCHSLLAALALVAVYSAAPAPAPLPLLLTDPNSAPLGSVGSHGFLGTSGLDPTDLLTSPDAFGSNLGALDSTPSDLLSGGGGFDSFASPIQVGGTGGLVDPSFSSGFLSGGGDLASPAFTPDLLSGGLGAGPDSIVTPPDQVVPSQTVQLTSETDVVPITGVYPKLTFQPAIQLYDPLVNNFQTYGVGPAYTNGFAGRGGLGPASFKKRQLGGMPMGPSGPVGGPGGSPPTTVNGAPTDVSTDTLIQPIVNIQPHALQPVPVPVSQPYDYPVPVGVSVPVGPIGPVGPVGGGGGWGGDCDLGKWGGGWRGGECDGWGCNSWGGGGPWGGNSWGSCPWGEDCDGDWGFW</sequence>
<keyword evidence="2" id="KW-0812">Transmembrane</keyword>
<evidence type="ECO:0000256" key="1">
    <source>
        <dbReference type="SAM" id="MobiDB-lite"/>
    </source>
</evidence>
<feature type="region of interest" description="Disordered" evidence="1">
    <location>
        <begin position="261"/>
        <end position="281"/>
    </location>
</feature>
<dbReference type="OrthoDB" id="2447874at2759"/>
<feature type="transmembrane region" description="Helical" evidence="2">
    <location>
        <begin position="48"/>
        <end position="66"/>
    </location>
</feature>
<keyword evidence="2" id="KW-1133">Transmembrane helix</keyword>
<evidence type="ECO:0000256" key="2">
    <source>
        <dbReference type="SAM" id="Phobius"/>
    </source>
</evidence>
<accession>A0A197KJ84</accession>